<dbReference type="EMBL" id="CAJVPJ010001379">
    <property type="protein sequence ID" value="CAG8588816.1"/>
    <property type="molecule type" value="Genomic_DNA"/>
</dbReference>
<proteinExistence type="predicted"/>
<keyword evidence="2" id="KW-1133">Transmembrane helix</keyword>
<accession>A0A9N9C5W2</accession>
<feature type="transmembrane region" description="Helical" evidence="2">
    <location>
        <begin position="50"/>
        <end position="71"/>
    </location>
</feature>
<feature type="compositionally biased region" description="Polar residues" evidence="1">
    <location>
        <begin position="98"/>
        <end position="112"/>
    </location>
</feature>
<evidence type="ECO:0000313" key="4">
    <source>
        <dbReference type="Proteomes" id="UP000789572"/>
    </source>
</evidence>
<name>A0A9N9C5W2_9GLOM</name>
<dbReference type="AlphaFoldDB" id="A0A9N9C5W2"/>
<evidence type="ECO:0000313" key="3">
    <source>
        <dbReference type="EMBL" id="CAG8588816.1"/>
    </source>
</evidence>
<feature type="region of interest" description="Disordered" evidence="1">
    <location>
        <begin position="85"/>
        <end position="113"/>
    </location>
</feature>
<reference evidence="3" key="1">
    <citation type="submission" date="2021-06" db="EMBL/GenBank/DDBJ databases">
        <authorList>
            <person name="Kallberg Y."/>
            <person name="Tangrot J."/>
            <person name="Rosling A."/>
        </authorList>
    </citation>
    <scope>NUCLEOTIDE SEQUENCE</scope>
    <source>
        <strain evidence="3">IA702</strain>
    </source>
</reference>
<sequence>MFLIIYPTVGTILVSIAAIKRRAVRITEFSCLVLDPLWVRLLGYNGPNTVLAIFSIYFACHATLVVIRHLYKFNPQPFPIHQEADEKNAKVETEADSSETQSSGKAIVSDSNESQDHTLVMQVATIGVESTSCDSSKSRLSRTVSSTPALKTRNNRYKVTRAVIIRMTIFISTYALVNINASIGVILTIIKREPVETGDLYVCGTVGILMCLVFGTTDKAIDRLGLKWVPDIQLCSRIKVFKKKNEQNI</sequence>
<evidence type="ECO:0000256" key="1">
    <source>
        <dbReference type="SAM" id="MobiDB-lite"/>
    </source>
</evidence>
<feature type="transmembrane region" description="Helical" evidence="2">
    <location>
        <begin position="163"/>
        <end position="187"/>
    </location>
</feature>
<gene>
    <name evidence="3" type="ORF">POCULU_LOCUS6864</name>
</gene>
<keyword evidence="4" id="KW-1185">Reference proteome</keyword>
<keyword evidence="2" id="KW-0812">Transmembrane</keyword>
<organism evidence="3 4">
    <name type="scientific">Paraglomus occultum</name>
    <dbReference type="NCBI Taxonomy" id="144539"/>
    <lineage>
        <taxon>Eukaryota</taxon>
        <taxon>Fungi</taxon>
        <taxon>Fungi incertae sedis</taxon>
        <taxon>Mucoromycota</taxon>
        <taxon>Glomeromycotina</taxon>
        <taxon>Glomeromycetes</taxon>
        <taxon>Paraglomerales</taxon>
        <taxon>Paraglomeraceae</taxon>
        <taxon>Paraglomus</taxon>
    </lineage>
</organism>
<keyword evidence="2" id="KW-0472">Membrane</keyword>
<dbReference type="OrthoDB" id="2398320at2759"/>
<feature type="transmembrane region" description="Helical" evidence="2">
    <location>
        <begin position="199"/>
        <end position="217"/>
    </location>
</feature>
<dbReference type="Proteomes" id="UP000789572">
    <property type="component" value="Unassembled WGS sequence"/>
</dbReference>
<evidence type="ECO:0000256" key="2">
    <source>
        <dbReference type="SAM" id="Phobius"/>
    </source>
</evidence>
<protein>
    <submittedName>
        <fullName evidence="3">5419_t:CDS:1</fullName>
    </submittedName>
</protein>
<comment type="caution">
    <text evidence="3">The sequence shown here is derived from an EMBL/GenBank/DDBJ whole genome shotgun (WGS) entry which is preliminary data.</text>
</comment>